<keyword evidence="10" id="KW-0449">Lipoprotein</keyword>
<evidence type="ECO:0000256" key="7">
    <source>
        <dbReference type="ARBA" id="ARBA00022801"/>
    </source>
</evidence>
<proteinExistence type="inferred from homology"/>
<dbReference type="PANTHER" id="PTHR47978">
    <property type="match status" value="1"/>
</dbReference>
<sequence>MASRGGQGTTRTAPAGGNRTCQFKLVLLGESAVGKSSLVLRFVKGQFHEYQESTIGAAFLTQTVVLDDATVKFEIWDTAGQERYHSLAPMYYRGAQAAIVVYDITNADSFQKAKNWVKELQRQASPNIVMALAGNKADVANRRAVEYEEAQAYAEDNSLLFMETSAKSSMNVNDIFMAIARKLPTGPPPAPFGHEPACRPVALRGLSEDGKKPAIRNMIDFTQILPAKPPFTAPEPEFVEDVTDQQQYTGAERQRYLKLHAKNLKRLEYEKTARVSLPMEALRLYFNPRKYIMMAPRKSDELKWQGVLEGQPDTPYEGGYFWFQVQFSGLYLREAPQITFLTRVWHPYVSAKGSLLLPKEQLDKYPETAIDGLLDWMVELLLTIPPDPPGPYSSITTQFPAEREDPNDDDPEAIARDRARMAREWTKKFALGGG</sequence>
<dbReference type="PRINTS" id="PR00449">
    <property type="entry name" value="RASTRNSFRMNG"/>
</dbReference>
<evidence type="ECO:0000313" key="16">
    <source>
        <dbReference type="Proteomes" id="UP001177023"/>
    </source>
</evidence>
<dbReference type="AlphaFoldDB" id="A0AA36CZ39"/>
<keyword evidence="11" id="KW-0636">Prenylation</keyword>
<reference evidence="15" key="1">
    <citation type="submission" date="2023-06" db="EMBL/GenBank/DDBJ databases">
        <authorList>
            <person name="Delattre M."/>
        </authorList>
    </citation>
    <scope>NUCLEOTIDE SEQUENCE</scope>
    <source>
        <strain evidence="15">AF72</strain>
    </source>
</reference>
<evidence type="ECO:0000256" key="1">
    <source>
        <dbReference type="ARBA" id="ARBA00004412"/>
    </source>
</evidence>
<dbReference type="SUPFAM" id="SSF52540">
    <property type="entry name" value="P-loop containing nucleoside triphosphate hydrolases"/>
    <property type="match status" value="1"/>
</dbReference>
<dbReference type="PROSITE" id="PS50127">
    <property type="entry name" value="UBC_2"/>
    <property type="match status" value="1"/>
</dbReference>
<dbReference type="EMBL" id="CATQJA010002653">
    <property type="protein sequence ID" value="CAJ0578023.1"/>
    <property type="molecule type" value="Genomic_DNA"/>
</dbReference>
<evidence type="ECO:0000256" key="11">
    <source>
        <dbReference type="ARBA" id="ARBA00023289"/>
    </source>
</evidence>
<feature type="domain" description="UBC core" evidence="14">
    <location>
        <begin position="272"/>
        <end position="431"/>
    </location>
</feature>
<gene>
    <name evidence="15" type="ORF">MSPICULIGERA_LOCUS16287</name>
</gene>
<dbReference type="Gene3D" id="3.40.50.300">
    <property type="entry name" value="P-loop containing nucleotide triphosphate hydrolases"/>
    <property type="match status" value="1"/>
</dbReference>
<dbReference type="SMART" id="SM00174">
    <property type="entry name" value="RHO"/>
    <property type="match status" value="1"/>
</dbReference>
<dbReference type="SMART" id="SM00176">
    <property type="entry name" value="RAN"/>
    <property type="match status" value="1"/>
</dbReference>
<dbReference type="SMART" id="SM00212">
    <property type="entry name" value="UBCc"/>
    <property type="match status" value="1"/>
</dbReference>
<dbReference type="Gene3D" id="3.10.110.10">
    <property type="entry name" value="Ubiquitin Conjugating Enzyme"/>
    <property type="match status" value="1"/>
</dbReference>
<dbReference type="NCBIfam" id="TIGR00231">
    <property type="entry name" value="small_GTP"/>
    <property type="match status" value="1"/>
</dbReference>
<dbReference type="GO" id="GO:0005525">
    <property type="term" value="F:GTP binding"/>
    <property type="evidence" value="ECO:0007669"/>
    <property type="project" value="UniProtKB-KW"/>
</dbReference>
<dbReference type="PROSITE" id="PS51421">
    <property type="entry name" value="RAS"/>
    <property type="match status" value="1"/>
</dbReference>
<dbReference type="InterPro" id="IPR001806">
    <property type="entry name" value="Small_GTPase"/>
</dbReference>
<comment type="catalytic activity">
    <reaction evidence="12">
        <text>GTP + H2O = GDP + phosphate + H(+)</text>
        <dbReference type="Rhea" id="RHEA:19669"/>
        <dbReference type="ChEBI" id="CHEBI:15377"/>
        <dbReference type="ChEBI" id="CHEBI:15378"/>
        <dbReference type="ChEBI" id="CHEBI:37565"/>
        <dbReference type="ChEBI" id="CHEBI:43474"/>
        <dbReference type="ChEBI" id="CHEBI:58189"/>
        <dbReference type="EC" id="3.6.5.2"/>
    </reaction>
    <physiologicalReaction direction="left-to-right" evidence="12">
        <dbReference type="Rhea" id="RHEA:19670"/>
    </physiologicalReaction>
</comment>
<accession>A0AA36CZ39</accession>
<evidence type="ECO:0000256" key="2">
    <source>
        <dbReference type="ARBA" id="ARBA00006270"/>
    </source>
</evidence>
<keyword evidence="4" id="KW-0813">Transport</keyword>
<dbReference type="SUPFAM" id="SSF54495">
    <property type="entry name" value="UBC-like"/>
    <property type="match status" value="1"/>
</dbReference>
<dbReference type="EC" id="3.6.5.2" evidence="3"/>
<evidence type="ECO:0000256" key="9">
    <source>
        <dbReference type="ARBA" id="ARBA00023134"/>
    </source>
</evidence>
<dbReference type="SMART" id="SM00175">
    <property type="entry name" value="RAB"/>
    <property type="match status" value="1"/>
</dbReference>
<protein>
    <recommendedName>
        <fullName evidence="3">small monomeric GTPase</fullName>
        <ecNumber evidence="3">3.6.5.2</ecNumber>
    </recommendedName>
</protein>
<organism evidence="15 16">
    <name type="scientific">Mesorhabditis spiculigera</name>
    <dbReference type="NCBI Taxonomy" id="96644"/>
    <lineage>
        <taxon>Eukaryota</taxon>
        <taxon>Metazoa</taxon>
        <taxon>Ecdysozoa</taxon>
        <taxon>Nematoda</taxon>
        <taxon>Chromadorea</taxon>
        <taxon>Rhabditida</taxon>
        <taxon>Rhabditina</taxon>
        <taxon>Rhabditomorpha</taxon>
        <taxon>Rhabditoidea</taxon>
        <taxon>Rhabditidae</taxon>
        <taxon>Mesorhabditinae</taxon>
        <taxon>Mesorhabditis</taxon>
    </lineage>
</organism>
<evidence type="ECO:0000313" key="15">
    <source>
        <dbReference type="EMBL" id="CAJ0578023.1"/>
    </source>
</evidence>
<dbReference type="Pfam" id="PF00071">
    <property type="entry name" value="Ras"/>
    <property type="match status" value="1"/>
</dbReference>
<dbReference type="GO" id="GO:0003925">
    <property type="term" value="F:G protein activity"/>
    <property type="evidence" value="ECO:0007669"/>
    <property type="project" value="UniProtKB-EC"/>
</dbReference>
<dbReference type="InterPro" id="IPR016135">
    <property type="entry name" value="UBQ-conjugating_enzyme/RWD"/>
</dbReference>
<comment type="similarity">
    <text evidence="2">Belongs to the small GTPase superfamily. Rab family.</text>
</comment>
<dbReference type="GO" id="GO:0015031">
    <property type="term" value="P:protein transport"/>
    <property type="evidence" value="ECO:0007669"/>
    <property type="project" value="UniProtKB-KW"/>
</dbReference>
<dbReference type="PROSITE" id="PS51419">
    <property type="entry name" value="RAB"/>
    <property type="match status" value="1"/>
</dbReference>
<evidence type="ECO:0000256" key="3">
    <source>
        <dbReference type="ARBA" id="ARBA00011984"/>
    </source>
</evidence>
<evidence type="ECO:0000256" key="5">
    <source>
        <dbReference type="ARBA" id="ARBA00022741"/>
    </source>
</evidence>
<evidence type="ECO:0000256" key="10">
    <source>
        <dbReference type="ARBA" id="ARBA00023288"/>
    </source>
</evidence>
<evidence type="ECO:0000256" key="6">
    <source>
        <dbReference type="ARBA" id="ARBA00022753"/>
    </source>
</evidence>
<dbReference type="GO" id="GO:0005769">
    <property type="term" value="C:early endosome"/>
    <property type="evidence" value="ECO:0007669"/>
    <property type="project" value="UniProtKB-SubCell"/>
</dbReference>
<comment type="subcellular location">
    <subcellularLocation>
        <location evidence="1">Early endosome</location>
    </subcellularLocation>
</comment>
<evidence type="ECO:0000256" key="13">
    <source>
        <dbReference type="SAM" id="MobiDB-lite"/>
    </source>
</evidence>
<keyword evidence="8" id="KW-0653">Protein transport</keyword>
<dbReference type="CDD" id="cd01860">
    <property type="entry name" value="Rab5_related"/>
    <property type="match status" value="1"/>
</dbReference>
<keyword evidence="9" id="KW-0342">GTP-binding</keyword>
<keyword evidence="7" id="KW-0378">Hydrolase</keyword>
<evidence type="ECO:0000256" key="4">
    <source>
        <dbReference type="ARBA" id="ARBA00022448"/>
    </source>
</evidence>
<evidence type="ECO:0000256" key="12">
    <source>
        <dbReference type="ARBA" id="ARBA00047660"/>
    </source>
</evidence>
<evidence type="ECO:0000259" key="14">
    <source>
        <dbReference type="PROSITE" id="PS50127"/>
    </source>
</evidence>
<dbReference type="InterPro" id="IPR005225">
    <property type="entry name" value="Small_GTP-bd"/>
</dbReference>
<dbReference type="InterPro" id="IPR027417">
    <property type="entry name" value="P-loop_NTPase"/>
</dbReference>
<keyword evidence="5" id="KW-0547">Nucleotide-binding</keyword>
<feature type="region of interest" description="Disordered" evidence="13">
    <location>
        <begin position="389"/>
        <end position="414"/>
    </location>
</feature>
<evidence type="ECO:0000256" key="8">
    <source>
        <dbReference type="ARBA" id="ARBA00022927"/>
    </source>
</evidence>
<dbReference type="PROSITE" id="PS51420">
    <property type="entry name" value="RHO"/>
    <property type="match status" value="1"/>
</dbReference>
<dbReference type="SMART" id="SM00173">
    <property type="entry name" value="RAS"/>
    <property type="match status" value="1"/>
</dbReference>
<dbReference type="Pfam" id="PF00179">
    <property type="entry name" value="UQ_con"/>
    <property type="match status" value="1"/>
</dbReference>
<dbReference type="FunFam" id="3.40.50.300:FF:000180">
    <property type="entry name" value="Member RAS oncogene family"/>
    <property type="match status" value="1"/>
</dbReference>
<name>A0AA36CZ39_9BILA</name>
<keyword evidence="6" id="KW-0967">Endosome</keyword>
<dbReference type="InterPro" id="IPR000608">
    <property type="entry name" value="UBC"/>
</dbReference>
<comment type="caution">
    <text evidence="15">The sequence shown here is derived from an EMBL/GenBank/DDBJ whole genome shotgun (WGS) entry which is preliminary data.</text>
</comment>
<dbReference type="Proteomes" id="UP001177023">
    <property type="component" value="Unassembled WGS sequence"/>
</dbReference>
<feature type="non-terminal residue" evidence="15">
    <location>
        <position position="434"/>
    </location>
</feature>
<keyword evidence="16" id="KW-1185">Reference proteome</keyword>